<dbReference type="RefSeq" id="WP_175537797.1">
    <property type="nucleotide sequence ID" value="NZ_FMZC01000013.1"/>
</dbReference>
<dbReference type="AlphaFoldDB" id="A0A1G7B090"/>
<dbReference type="STRING" id="187868.SAMN05192589_113126"/>
<reference evidence="2 3" key="1">
    <citation type="submission" date="2016-10" db="EMBL/GenBank/DDBJ databases">
        <authorList>
            <person name="de Groot N.N."/>
        </authorList>
    </citation>
    <scope>NUCLEOTIDE SEQUENCE [LARGE SCALE GENOMIC DNA]</scope>
    <source>
        <strain evidence="2 3">DSM 16619</strain>
    </source>
</reference>
<evidence type="ECO:0000313" key="3">
    <source>
        <dbReference type="Proteomes" id="UP000198781"/>
    </source>
</evidence>
<gene>
    <name evidence="2" type="ORF">SAMN05192589_113126</name>
</gene>
<evidence type="ECO:0000313" key="2">
    <source>
        <dbReference type="EMBL" id="SDE20499.1"/>
    </source>
</evidence>
<accession>A0A1G7B090</accession>
<protein>
    <submittedName>
        <fullName evidence="2">Uncharacterized protein</fullName>
    </submittedName>
</protein>
<dbReference type="EMBL" id="FMZC01000013">
    <property type="protein sequence ID" value="SDE20499.1"/>
    <property type="molecule type" value="Genomic_DNA"/>
</dbReference>
<feature type="region of interest" description="Disordered" evidence="1">
    <location>
        <begin position="1"/>
        <end position="26"/>
    </location>
</feature>
<name>A0A1G7B090_9BURK</name>
<keyword evidence="3" id="KW-1185">Reference proteome</keyword>
<evidence type="ECO:0000256" key="1">
    <source>
        <dbReference type="SAM" id="MobiDB-lite"/>
    </source>
</evidence>
<feature type="region of interest" description="Disordered" evidence="1">
    <location>
        <begin position="34"/>
        <end position="53"/>
    </location>
</feature>
<sequence length="53" mass="5682">MAASARPQPIHPLEDARQPLGGKPPKHIVAKFVTSTYPDGHREDQGHHGFGGS</sequence>
<proteinExistence type="predicted"/>
<organism evidence="2 3">
    <name type="scientific">Paracidovorax valerianellae</name>
    <dbReference type="NCBI Taxonomy" id="187868"/>
    <lineage>
        <taxon>Bacteria</taxon>
        <taxon>Pseudomonadati</taxon>
        <taxon>Pseudomonadota</taxon>
        <taxon>Betaproteobacteria</taxon>
        <taxon>Burkholderiales</taxon>
        <taxon>Comamonadaceae</taxon>
        <taxon>Paracidovorax</taxon>
    </lineage>
</organism>
<dbReference type="Proteomes" id="UP000198781">
    <property type="component" value="Unassembled WGS sequence"/>
</dbReference>